<dbReference type="PROSITE" id="PS00409">
    <property type="entry name" value="PROKAR_NTER_METHYL"/>
    <property type="match status" value="1"/>
</dbReference>
<comment type="subcellular location">
    <subcellularLocation>
        <location evidence="1">Cell surface</location>
    </subcellularLocation>
</comment>
<sequence length="127" mass="13739">MRKLLKNQRGLTLIELLAVIVILGIIAAIAVPAIGNLIENSREKATVSDAVQIIDAAKIARAEKPETVTFNREALKGYLDKVKTDENFQVSYNEGVYSISNHPAVSIVNTTAGATSATEQQLVDFID</sequence>
<organism evidence="4 5">
    <name type="scientific">Metabacillus malikii</name>
    <dbReference type="NCBI Taxonomy" id="1504265"/>
    <lineage>
        <taxon>Bacteria</taxon>
        <taxon>Bacillati</taxon>
        <taxon>Bacillota</taxon>
        <taxon>Bacilli</taxon>
        <taxon>Bacillales</taxon>
        <taxon>Bacillaceae</taxon>
        <taxon>Metabacillus</taxon>
    </lineage>
</organism>
<dbReference type="Proteomes" id="UP001234495">
    <property type="component" value="Unassembled WGS sequence"/>
</dbReference>
<evidence type="ECO:0000256" key="3">
    <source>
        <dbReference type="SAM" id="Phobius"/>
    </source>
</evidence>
<dbReference type="Pfam" id="PF07963">
    <property type="entry name" value="N_methyl"/>
    <property type="match status" value="1"/>
</dbReference>
<protein>
    <submittedName>
        <fullName evidence="4">Type IV pilus assembly protein PilA</fullName>
    </submittedName>
</protein>
<evidence type="ECO:0000256" key="2">
    <source>
        <dbReference type="ARBA" id="ARBA00023287"/>
    </source>
</evidence>
<dbReference type="NCBIfam" id="TIGR02532">
    <property type="entry name" value="IV_pilin_GFxxxE"/>
    <property type="match status" value="1"/>
</dbReference>
<dbReference type="InterPro" id="IPR012902">
    <property type="entry name" value="N_methyl_site"/>
</dbReference>
<dbReference type="RefSeq" id="WP_307345280.1">
    <property type="nucleotide sequence ID" value="NZ_JAUSUD010000025.1"/>
</dbReference>
<keyword evidence="5" id="KW-1185">Reference proteome</keyword>
<keyword evidence="2" id="KW-0178">Competence</keyword>
<dbReference type="SUPFAM" id="SSF54523">
    <property type="entry name" value="Pili subunits"/>
    <property type="match status" value="1"/>
</dbReference>
<accession>A0ABT9ZKN1</accession>
<evidence type="ECO:0000313" key="5">
    <source>
        <dbReference type="Proteomes" id="UP001234495"/>
    </source>
</evidence>
<reference evidence="4 5" key="1">
    <citation type="submission" date="2023-07" db="EMBL/GenBank/DDBJ databases">
        <title>Genomic Encyclopedia of Type Strains, Phase IV (KMG-IV): sequencing the most valuable type-strain genomes for metagenomic binning, comparative biology and taxonomic classification.</title>
        <authorList>
            <person name="Goeker M."/>
        </authorList>
    </citation>
    <scope>NUCLEOTIDE SEQUENCE [LARGE SCALE GENOMIC DNA]</scope>
    <source>
        <strain evidence="4 5">DSM 29005</strain>
    </source>
</reference>
<comment type="caution">
    <text evidence="4">The sequence shown here is derived from an EMBL/GenBank/DDBJ whole genome shotgun (WGS) entry which is preliminary data.</text>
</comment>
<evidence type="ECO:0000313" key="4">
    <source>
        <dbReference type="EMBL" id="MDQ0232817.1"/>
    </source>
</evidence>
<keyword evidence="3" id="KW-1133">Transmembrane helix</keyword>
<keyword evidence="3" id="KW-0812">Transmembrane</keyword>
<evidence type="ECO:0000256" key="1">
    <source>
        <dbReference type="ARBA" id="ARBA00004241"/>
    </source>
</evidence>
<feature type="transmembrane region" description="Helical" evidence="3">
    <location>
        <begin position="12"/>
        <end position="34"/>
    </location>
</feature>
<proteinExistence type="predicted"/>
<dbReference type="EMBL" id="JAUSUD010000025">
    <property type="protein sequence ID" value="MDQ0232817.1"/>
    <property type="molecule type" value="Genomic_DNA"/>
</dbReference>
<gene>
    <name evidence="4" type="ORF">J2S19_004139</name>
</gene>
<dbReference type="Gene3D" id="3.30.700.10">
    <property type="entry name" value="Glycoprotein, Type 4 Pilin"/>
    <property type="match status" value="1"/>
</dbReference>
<name>A0ABT9ZKN1_9BACI</name>
<dbReference type="InterPro" id="IPR045584">
    <property type="entry name" value="Pilin-like"/>
</dbReference>
<keyword evidence="3" id="KW-0472">Membrane</keyword>